<dbReference type="InterPro" id="IPR021856">
    <property type="entry name" value="DUF3465"/>
</dbReference>
<protein>
    <submittedName>
        <fullName evidence="1">Uncharacterized protein</fullName>
    </submittedName>
</protein>
<dbReference type="Proteomes" id="UP000229740">
    <property type="component" value="Unassembled WGS sequence"/>
</dbReference>
<sequence>MKKIIVIIILCLGMYGLTSNYPAIKSYIPFYGEYEWNSKGGVIHWTHHDPNGRHEAGRLKHEGTMYQ</sequence>
<dbReference type="AlphaFoldDB" id="A0A2G6E9P8"/>
<comment type="caution">
    <text evidence="1">The sequence shown here is derived from an EMBL/GenBank/DDBJ whole genome shotgun (WGS) entry which is preliminary data.</text>
</comment>
<organism evidence="1 2">
    <name type="scientific">candidate division KSB3 bacterium</name>
    <dbReference type="NCBI Taxonomy" id="2044937"/>
    <lineage>
        <taxon>Bacteria</taxon>
        <taxon>candidate division KSB3</taxon>
    </lineage>
</organism>
<evidence type="ECO:0000313" key="1">
    <source>
        <dbReference type="EMBL" id="PID58774.1"/>
    </source>
</evidence>
<dbReference type="EMBL" id="PDPS01000021">
    <property type="protein sequence ID" value="PID58774.1"/>
    <property type="molecule type" value="Genomic_DNA"/>
</dbReference>
<proteinExistence type="predicted"/>
<gene>
    <name evidence="1" type="ORF">CSB45_01890</name>
</gene>
<accession>A0A2G6E9P8</accession>
<dbReference type="Pfam" id="PF11948">
    <property type="entry name" value="DUF3465"/>
    <property type="match status" value="1"/>
</dbReference>
<evidence type="ECO:0000313" key="2">
    <source>
        <dbReference type="Proteomes" id="UP000229740"/>
    </source>
</evidence>
<name>A0A2G6E9P8_9BACT</name>
<reference evidence="1 2" key="1">
    <citation type="submission" date="2017-10" db="EMBL/GenBank/DDBJ databases">
        <title>Novel microbial diversity and functional potential in the marine mammal oral microbiome.</title>
        <authorList>
            <person name="Dudek N.K."/>
            <person name="Sun C.L."/>
            <person name="Burstein D."/>
            <person name="Kantor R.S."/>
            <person name="Aliaga Goltsman D.S."/>
            <person name="Bik E.M."/>
            <person name="Thomas B.C."/>
            <person name="Banfield J.F."/>
            <person name="Relman D.A."/>
        </authorList>
    </citation>
    <scope>NUCLEOTIDE SEQUENCE [LARGE SCALE GENOMIC DNA]</scope>
    <source>
        <strain evidence="1">DOLZORAL124_49_17</strain>
    </source>
</reference>